<dbReference type="InterPro" id="IPR001128">
    <property type="entry name" value="Cyt_P450"/>
</dbReference>
<dbReference type="GO" id="GO:0005506">
    <property type="term" value="F:iron ion binding"/>
    <property type="evidence" value="ECO:0007669"/>
    <property type="project" value="InterPro"/>
</dbReference>
<dbReference type="AlphaFoldDB" id="A0A2C5XDJ8"/>
<name>A0A2C5XDJ8_9HYPO</name>
<dbReference type="SUPFAM" id="SSF48264">
    <property type="entry name" value="Cytochrome P450"/>
    <property type="match status" value="1"/>
</dbReference>
<accession>A0A2C5XDJ8</accession>
<evidence type="ECO:0000313" key="2">
    <source>
        <dbReference type="Proteomes" id="UP000224854"/>
    </source>
</evidence>
<evidence type="ECO:0008006" key="3">
    <source>
        <dbReference type="Google" id="ProtNLM"/>
    </source>
</evidence>
<sequence>MVGAVELVFGYGKFQCLGRTIAQMELNKVFVELLRRFDFTIVHVEKPMRLLSAAMLIMDDFWVRVSRRQEPVPFGGGLAKLEQV</sequence>
<dbReference type="Pfam" id="PF00067">
    <property type="entry name" value="p450"/>
    <property type="match status" value="1"/>
</dbReference>
<dbReference type="OrthoDB" id="1470350at2759"/>
<dbReference type="GO" id="GO:0004497">
    <property type="term" value="F:monooxygenase activity"/>
    <property type="evidence" value="ECO:0007669"/>
    <property type="project" value="InterPro"/>
</dbReference>
<dbReference type="EMBL" id="NJEU01001116">
    <property type="protein sequence ID" value="PHH68509.1"/>
    <property type="molecule type" value="Genomic_DNA"/>
</dbReference>
<evidence type="ECO:0000313" key="1">
    <source>
        <dbReference type="EMBL" id="PHH68509.1"/>
    </source>
</evidence>
<organism evidence="1 2">
    <name type="scientific">Ophiocordyceps australis</name>
    <dbReference type="NCBI Taxonomy" id="1399860"/>
    <lineage>
        <taxon>Eukaryota</taxon>
        <taxon>Fungi</taxon>
        <taxon>Dikarya</taxon>
        <taxon>Ascomycota</taxon>
        <taxon>Pezizomycotina</taxon>
        <taxon>Sordariomycetes</taxon>
        <taxon>Hypocreomycetidae</taxon>
        <taxon>Hypocreales</taxon>
        <taxon>Ophiocordycipitaceae</taxon>
        <taxon>Ophiocordyceps</taxon>
    </lineage>
</organism>
<dbReference type="Proteomes" id="UP000224854">
    <property type="component" value="Unassembled WGS sequence"/>
</dbReference>
<dbReference type="GO" id="GO:0016705">
    <property type="term" value="F:oxidoreductase activity, acting on paired donors, with incorporation or reduction of molecular oxygen"/>
    <property type="evidence" value="ECO:0007669"/>
    <property type="project" value="InterPro"/>
</dbReference>
<dbReference type="InterPro" id="IPR036396">
    <property type="entry name" value="Cyt_P450_sf"/>
</dbReference>
<protein>
    <recommendedName>
        <fullName evidence="3">Cytochrome P450</fullName>
    </recommendedName>
</protein>
<reference evidence="1 2" key="1">
    <citation type="submission" date="2017-06" db="EMBL/GenBank/DDBJ databases">
        <title>Ant-infecting Ophiocordyceps genomes reveal a high diversity of potential behavioral manipulation genes and a possible major role for enterotoxins.</title>
        <authorList>
            <person name="De Bekker C."/>
            <person name="Evans H.C."/>
            <person name="Brachmann A."/>
            <person name="Hughes D.P."/>
        </authorList>
    </citation>
    <scope>NUCLEOTIDE SEQUENCE [LARGE SCALE GENOMIC DNA]</scope>
    <source>
        <strain evidence="1 2">1348a</strain>
    </source>
</reference>
<dbReference type="Gene3D" id="1.10.630.10">
    <property type="entry name" value="Cytochrome P450"/>
    <property type="match status" value="1"/>
</dbReference>
<dbReference type="GO" id="GO:0020037">
    <property type="term" value="F:heme binding"/>
    <property type="evidence" value="ECO:0007669"/>
    <property type="project" value="InterPro"/>
</dbReference>
<keyword evidence="2" id="KW-1185">Reference proteome</keyword>
<gene>
    <name evidence="1" type="ORF">CDD82_504</name>
</gene>
<comment type="caution">
    <text evidence="1">The sequence shown here is derived from an EMBL/GenBank/DDBJ whole genome shotgun (WGS) entry which is preliminary data.</text>
</comment>
<proteinExistence type="predicted"/>